<reference evidence="6" key="1">
    <citation type="submission" date="2025-08" db="UniProtKB">
        <authorList>
            <consortium name="Ensembl"/>
        </authorList>
    </citation>
    <scope>IDENTIFICATION</scope>
</reference>
<evidence type="ECO:0000313" key="7">
    <source>
        <dbReference type="Proteomes" id="UP000694728"/>
    </source>
</evidence>
<feature type="region of interest" description="Disordered" evidence="4">
    <location>
        <begin position="342"/>
        <end position="384"/>
    </location>
</feature>
<dbReference type="PANTHER" id="PTHR10063">
    <property type="entry name" value="TUBERIN"/>
    <property type="match status" value="1"/>
</dbReference>
<dbReference type="Pfam" id="PF02145">
    <property type="entry name" value="Rap_GAP"/>
    <property type="match status" value="1"/>
</dbReference>
<dbReference type="InterPro" id="IPR035974">
    <property type="entry name" value="Rap/Ran-GAP_sf"/>
</dbReference>
<dbReference type="GO" id="GO:0051056">
    <property type="term" value="P:regulation of small GTPase mediated signal transduction"/>
    <property type="evidence" value="ECO:0007669"/>
    <property type="project" value="InterPro"/>
</dbReference>
<feature type="region of interest" description="Disordered" evidence="4">
    <location>
        <begin position="990"/>
        <end position="1011"/>
    </location>
</feature>
<feature type="compositionally biased region" description="Basic and acidic residues" evidence="4">
    <location>
        <begin position="345"/>
        <end position="365"/>
    </location>
</feature>
<evidence type="ECO:0000256" key="3">
    <source>
        <dbReference type="PROSITE-ProRule" id="PRU00165"/>
    </source>
</evidence>
<feature type="compositionally biased region" description="Polar residues" evidence="4">
    <location>
        <begin position="366"/>
        <end position="384"/>
    </location>
</feature>
<dbReference type="PANTHER" id="PTHR10063:SF3">
    <property type="entry name" value="RAL GTPASE-ACTIVATING PROTEIN SUBUNIT ALPHA-1"/>
    <property type="match status" value="1"/>
</dbReference>
<feature type="domain" description="Rap-GAP" evidence="5">
    <location>
        <begin position="2233"/>
        <end position="2441"/>
    </location>
</feature>
<accession>A0A8D1H2K1</accession>
<feature type="region of interest" description="Disordered" evidence="4">
    <location>
        <begin position="816"/>
        <end position="852"/>
    </location>
</feature>
<dbReference type="Proteomes" id="UP000694728">
    <property type="component" value="Unplaced"/>
</dbReference>
<evidence type="ECO:0000259" key="5">
    <source>
        <dbReference type="PROSITE" id="PS50085"/>
    </source>
</evidence>
<feature type="compositionally biased region" description="Low complexity" evidence="4">
    <location>
        <begin position="829"/>
        <end position="839"/>
    </location>
</feature>
<proteinExistence type="predicted"/>
<protein>
    <submittedName>
        <fullName evidence="6">Ral GTPase activating protein catalytic subunit alpha 1</fullName>
    </submittedName>
</protein>
<keyword evidence="1 3" id="KW-0343">GTPase activation</keyword>
<feature type="compositionally biased region" description="Low complexity" evidence="4">
    <location>
        <begin position="1136"/>
        <end position="1157"/>
    </location>
</feature>
<dbReference type="InterPro" id="IPR016024">
    <property type="entry name" value="ARM-type_fold"/>
</dbReference>
<feature type="region of interest" description="Disordered" evidence="4">
    <location>
        <begin position="1308"/>
        <end position="1366"/>
    </location>
</feature>
<feature type="region of interest" description="Disordered" evidence="4">
    <location>
        <begin position="1136"/>
        <end position="1158"/>
    </location>
</feature>
<organism evidence="6 7">
    <name type="scientific">Sus scrofa</name>
    <name type="common">Pig</name>
    <dbReference type="NCBI Taxonomy" id="9823"/>
    <lineage>
        <taxon>Eukaryota</taxon>
        <taxon>Metazoa</taxon>
        <taxon>Chordata</taxon>
        <taxon>Craniata</taxon>
        <taxon>Vertebrata</taxon>
        <taxon>Euteleostomi</taxon>
        <taxon>Mammalia</taxon>
        <taxon>Eutheria</taxon>
        <taxon>Laurasiatheria</taxon>
        <taxon>Artiodactyla</taxon>
        <taxon>Suina</taxon>
        <taxon>Suidae</taxon>
        <taxon>Sus</taxon>
    </lineage>
</organism>
<dbReference type="SUPFAM" id="SSF111347">
    <property type="entry name" value="Rap/Ran-GAP"/>
    <property type="match status" value="1"/>
</dbReference>
<keyword evidence="2" id="KW-0597">Phosphoprotein</keyword>
<gene>
    <name evidence="6" type="primary">RALGAPA1</name>
</gene>
<feature type="compositionally biased region" description="Basic and acidic residues" evidence="4">
    <location>
        <begin position="840"/>
        <end position="852"/>
    </location>
</feature>
<dbReference type="InterPro" id="IPR000331">
    <property type="entry name" value="Rap/Ran_GAP_dom"/>
</dbReference>
<evidence type="ECO:0000256" key="1">
    <source>
        <dbReference type="ARBA" id="ARBA00022468"/>
    </source>
</evidence>
<evidence type="ECO:0000256" key="4">
    <source>
        <dbReference type="SAM" id="MobiDB-lite"/>
    </source>
</evidence>
<dbReference type="Pfam" id="PF20412">
    <property type="entry name" value="RALGAPB_N"/>
    <property type="match status" value="1"/>
</dbReference>
<dbReference type="InterPro" id="IPR046859">
    <property type="entry name" value="RGPA/RALGAPB_N"/>
</dbReference>
<feature type="compositionally biased region" description="Polar residues" evidence="4">
    <location>
        <begin position="818"/>
        <end position="828"/>
    </location>
</feature>
<feature type="region of interest" description="Disordered" evidence="4">
    <location>
        <begin position="715"/>
        <end position="778"/>
    </location>
</feature>
<feature type="region of interest" description="Disordered" evidence="4">
    <location>
        <begin position="1176"/>
        <end position="1220"/>
    </location>
</feature>
<name>A0A8D1H2K1_PIG</name>
<feature type="region of interest" description="Disordered" evidence="4">
    <location>
        <begin position="1442"/>
        <end position="1468"/>
    </location>
</feature>
<dbReference type="GO" id="GO:0005634">
    <property type="term" value="C:nucleus"/>
    <property type="evidence" value="ECO:0007669"/>
    <property type="project" value="InterPro"/>
</dbReference>
<dbReference type="PROSITE" id="PS50085">
    <property type="entry name" value="RAPGAP"/>
    <property type="match status" value="1"/>
</dbReference>
<feature type="compositionally biased region" description="Polar residues" evidence="4">
    <location>
        <begin position="1186"/>
        <end position="1210"/>
    </location>
</feature>
<feature type="compositionally biased region" description="Polar residues" evidence="4">
    <location>
        <begin position="1309"/>
        <end position="1322"/>
    </location>
</feature>
<evidence type="ECO:0000256" key="2">
    <source>
        <dbReference type="ARBA" id="ARBA00022553"/>
    </source>
</evidence>
<dbReference type="Gene3D" id="3.40.50.11210">
    <property type="entry name" value="Rap/Ran-GAP"/>
    <property type="match status" value="1"/>
</dbReference>
<feature type="compositionally biased region" description="Polar residues" evidence="4">
    <location>
        <begin position="991"/>
        <end position="1005"/>
    </location>
</feature>
<dbReference type="GO" id="GO:0005096">
    <property type="term" value="F:GTPase activator activity"/>
    <property type="evidence" value="ECO:0007669"/>
    <property type="project" value="UniProtKB-UniRule"/>
</dbReference>
<dbReference type="SUPFAM" id="SSF48371">
    <property type="entry name" value="ARM repeat"/>
    <property type="match status" value="1"/>
</dbReference>
<dbReference type="Ensembl" id="ENSSSCT00045019067.1">
    <property type="protein sequence ID" value="ENSSSCP00045013086.1"/>
    <property type="gene ID" value="ENSSSCG00045010456.1"/>
</dbReference>
<dbReference type="FunFam" id="3.40.50.11210:FF:000001">
    <property type="entry name" value="Ral GTPase-activating protein subunit alpha-1 isoform 1"/>
    <property type="match status" value="1"/>
</dbReference>
<feature type="compositionally biased region" description="Low complexity" evidence="4">
    <location>
        <begin position="1354"/>
        <end position="1366"/>
    </location>
</feature>
<sequence length="2473" mass="277891">MFSKKPHGDVKKSTQKVLDTKKDALTRLKHLRIVIENAESIDLKQFFDQHFSHIYYVFFENFVTIEASLKQKGHKSQREELDAILFIFEKILQLLPERIHQRWQFHSIGLILKKLLHTGNSLKIRREGVRLFLLWLQALQNNCSREQLWMFSCLIPGFSAPQSEYGPRTLDNLINPPLNLQETQVTIEEITPLVPPQSGDKGQEDLTSYFLEALLKYIVIQVKSLEWKNKENQERGFSFLFSHFKKYYLPYIFPNICKENSLYHPVLDIPQMRPKPHYVMIKKDAETNEAIYCTKEPFIKARVIVIRWLVSFWLEPKPHTGPHIPGMEGEVLPKNIQRAAASLVSREENKNDNADKADRTTEPEQSHSNTSTLTEREPSSSSLCSIDEEHLTDIEIVRRVFSSKRSNVNFVTEIFRQAFLLPICEAAAMRKVVKVYQEWIQQEEKPLFMQEPEEIVISSSDLPCIDNVTDHDISVEEGEKREEENGTNIADHVRNSTWTKNGTYQDVLHNASEEATEQNIRAGTQAVLQVFIINSSNIFLLEPANEIKSLLDEHTDMCKRILNIYRFMVVQVSMDKKTWEQMLLVLLRVTESVLKMPSQTFLQFQGKKNMTLAGRLAGPLFQTLIVAWIKANLNVYISRELWDDLLSVLSSLTYWEELATEWSLTMETLTKVLARNLYSLDLSDLPLDKLSEQKQKKHKGKGVGHEFQKVSVDKSFSRGWSRDQPGQAPMRQRSATTTGSPGTEKARSIVRQKTVDIDDAQILPRPTRVRHFSQSEDSGNEVFGALSEEQPLPRSSSTSDILEPFTVERAKGAVPVIDSSSRHAPSLQSSTEASSISRSTESHITDTHSRESSLEVGDSIYDHLCHLIDPVELADSAFEQIQYIDLEGDDDLLSSLKEYFKENQESHSKNELGKDTASQEVSIAVNRDERSSLDNLEYIDQESKSENTTCFVGTPESIQFQKEPNSAVFMSDSASNQLDSFMRTKTEKCKQLNSDHQSSEPTSGSPCDKEKRKHLYRQTATELDACVDITLAEKVKAVQINENITVPHVMHAKKTTLKAPVNRRMPHVTSTSKLSPTKRSLSETVTHRAKIMKIATKKRNSVHVTFRPSTESVQFYNPLENKEAPWKMRLRKLSGFTSSSSSSTGTSNSHTSSDSVTELVKPGVYRPLDTISTASVSSKTIKESTEIPTATSQKEGIASNQLGSRSTPRSSSHEAGLQQGSLGGVYKTVVHALSKPKANVSPQRQNRMPPEAPLRDLYSHVMGYFGRKAAVNKEDMSSKLPPLNSDIGSSNANVPDLMDEFIAERLRSGNASTMTRRGSSPGSLEIPKDLPDILNKQNQMRPIDDPGVPSEWTSPASAGSSDLISSDSHSDSFSAFQYDGRKFDNFGFGADTGTASSADVDSGSGHYHSAEEQEVASLTTLHIDSETSSLNQQAFSTEVATVTGSESASPVHSALGSRSQTPSPSTLNIDHMEQKDLQLDEKLHHSVLQTPDDLEISEFPSECCSVMAGGTLTGWHADVATVMWRRMLGILGDVNAIMDPEIHAQVFDYLCELWQNLAKIRDNLGISTDNLTSPSPPVLIPPLRILTPWLFKATMLTDKYKQGKLHAYKLICNTMKRRQDVSPNRDFLTHFYNIMHCGLLHIDQDIVNTIIKHCSPQFFSLGLPGATMLIMDFIVAAGRVASSAFLNAPRVEAQVLLGSLVCFPNLYCELPALHPNIPDIAVSQFTDVKELIIKTVLSSARDEPSGPARCVALCSLGIWICEELVHESHHPQIKEALNVICVSLKFTNKTVAHVACNMLHMLVHYVPRLQIYQPDSPLKIIQLVVSLLLCLLDWIMALPLKTLLQPVHATGAENDKIEKSVLNCIYKVLHGCVYGAQCFSNPRYFPLSLSDLASVDYDPFMHLESLKEPEPLHSPDSERSSKLQPVTEVKTQMQQGLISIAARTVITHLVNHLGHYPMSGGPAMLTSQVCENHDNHYSESTELSPELFESPNIQFFVLNNTTLVSCIQIRSEESIPGGGLSAGLASANSNVRIIVRDLSGKYSWDSAILYGPPLVSGLSEPTSLILSLSHQEKLEEPPISSECLEDVTVKDGLSLQFKRRFRETVPTWDTIRDEEDVLDELLQYLGVTSPECLQRTGISLNIPAPQPVCISEKQENDVINAILKQHTEEKEFVEKHFNDLNMKAVEQDEPTPQKPQSAFYYCRLLLSILGMNSWDKRRSFHLLKKNEKLLRELRNLDSRQCRETHKIAVFYVAEGQEDKHSILTNTGGSQAYEDFVAGLGWEVNLTNHCGFMGGLQKNKSTGLTTPYFATSTVEVIFHVSTRMPSDSDDSLTKKLRHLGNDEVHIVWSEHTRDYRRGIIPTEFGDVLIVIYPMKNHMFSIQIMKKPEVPFFGPLFDGAIVNGKVLPIMVRATAINASRALKSLIPLYQNFYEERARYLQTIVQHHLEPTTFEDFAAQVFSPAPYHHLPSDADH</sequence>
<dbReference type="InterPro" id="IPR027107">
    <property type="entry name" value="Tuberin/Ral-act_asu"/>
</dbReference>
<evidence type="ECO:0000313" key="6">
    <source>
        <dbReference type="Ensembl" id="ENSSSCP00045013086.1"/>
    </source>
</evidence>